<gene>
    <name evidence="2" type="ORF">VNO80_25230</name>
</gene>
<reference evidence="2 3" key="1">
    <citation type="submission" date="2024-01" db="EMBL/GenBank/DDBJ databases">
        <title>The genomes of 5 underutilized Papilionoideae crops provide insights into root nodulation and disease resistanc.</title>
        <authorList>
            <person name="Jiang F."/>
        </authorList>
    </citation>
    <scope>NUCLEOTIDE SEQUENCE [LARGE SCALE GENOMIC DNA]</scope>
    <source>
        <strain evidence="2">JINMINGXINNONG_FW02</strain>
        <tissue evidence="2">Leaves</tissue>
    </source>
</reference>
<organism evidence="2 3">
    <name type="scientific">Phaseolus coccineus</name>
    <name type="common">Scarlet runner bean</name>
    <name type="synonym">Phaseolus multiflorus</name>
    <dbReference type="NCBI Taxonomy" id="3886"/>
    <lineage>
        <taxon>Eukaryota</taxon>
        <taxon>Viridiplantae</taxon>
        <taxon>Streptophyta</taxon>
        <taxon>Embryophyta</taxon>
        <taxon>Tracheophyta</taxon>
        <taxon>Spermatophyta</taxon>
        <taxon>Magnoliopsida</taxon>
        <taxon>eudicotyledons</taxon>
        <taxon>Gunneridae</taxon>
        <taxon>Pentapetalae</taxon>
        <taxon>rosids</taxon>
        <taxon>fabids</taxon>
        <taxon>Fabales</taxon>
        <taxon>Fabaceae</taxon>
        <taxon>Papilionoideae</taxon>
        <taxon>50 kb inversion clade</taxon>
        <taxon>NPAAA clade</taxon>
        <taxon>indigoferoid/millettioid clade</taxon>
        <taxon>Phaseoleae</taxon>
        <taxon>Phaseolus</taxon>
    </lineage>
</organism>
<feature type="region of interest" description="Disordered" evidence="1">
    <location>
        <begin position="1"/>
        <end position="20"/>
    </location>
</feature>
<dbReference type="EMBL" id="JAYMYR010000009">
    <property type="protein sequence ID" value="KAK7342283.1"/>
    <property type="molecule type" value="Genomic_DNA"/>
</dbReference>
<accession>A0AAN9LY73</accession>
<proteinExistence type="predicted"/>
<evidence type="ECO:0000313" key="2">
    <source>
        <dbReference type="EMBL" id="KAK7342283.1"/>
    </source>
</evidence>
<dbReference type="AlphaFoldDB" id="A0AAN9LY73"/>
<protein>
    <submittedName>
        <fullName evidence="2">Uncharacterized protein</fullName>
    </submittedName>
</protein>
<name>A0AAN9LY73_PHACN</name>
<evidence type="ECO:0000256" key="1">
    <source>
        <dbReference type="SAM" id="MobiDB-lite"/>
    </source>
</evidence>
<dbReference type="Proteomes" id="UP001374584">
    <property type="component" value="Unassembled WGS sequence"/>
</dbReference>
<evidence type="ECO:0000313" key="3">
    <source>
        <dbReference type="Proteomes" id="UP001374584"/>
    </source>
</evidence>
<keyword evidence="3" id="KW-1185">Reference proteome</keyword>
<comment type="caution">
    <text evidence="2">The sequence shown here is derived from an EMBL/GenBank/DDBJ whole genome shotgun (WGS) entry which is preliminary data.</text>
</comment>
<sequence>MVASLISDGLKGSNSCRSRSKSIHHIPFGLLAQTRGVSGDILPRIGGGMYRWSNSSRTKSSKPMLTADEIMTMAEELVIASIDTEPGTTQRKARSTIGDLPRWMTFYRLPEQKKV</sequence>